<sequence>MDGHRLTKLIKSDDKLKNIPVVIFSSLINEQMRAKGESLGADVQLSKPEIGLLVSEIDKLLR</sequence>
<dbReference type="Gene3D" id="3.40.50.2300">
    <property type="match status" value="1"/>
</dbReference>
<accession>R5ZXM1</accession>
<protein>
    <recommendedName>
        <fullName evidence="1">Stage 0 sporulation protein A homolog</fullName>
    </recommendedName>
</protein>
<gene>
    <name evidence="5" type="ORF">BN765_01495</name>
</gene>
<evidence type="ECO:0000256" key="2">
    <source>
        <dbReference type="ARBA" id="ARBA00024867"/>
    </source>
</evidence>
<organism evidence="5 6">
    <name type="scientific">Lachnospira eligens CAG:72</name>
    <dbReference type="NCBI Taxonomy" id="1263077"/>
    <lineage>
        <taxon>Bacteria</taxon>
        <taxon>Bacillati</taxon>
        <taxon>Bacillota</taxon>
        <taxon>Clostridia</taxon>
        <taxon>Lachnospirales</taxon>
        <taxon>Lachnospiraceae</taxon>
        <taxon>Lachnospira</taxon>
    </lineage>
</organism>
<dbReference type="AlphaFoldDB" id="R5ZXM1"/>
<dbReference type="PROSITE" id="PS50110">
    <property type="entry name" value="RESPONSE_REGULATORY"/>
    <property type="match status" value="1"/>
</dbReference>
<comment type="function">
    <text evidence="2">May play the central regulatory role in sporulation. It may be an element of the effector pathway responsible for the activation of sporulation genes in response to nutritional stress. Spo0A may act in concert with spo0H (a sigma factor) to control the expression of some genes that are critical to the sporulation process.</text>
</comment>
<proteinExistence type="predicted"/>
<reference evidence="5" key="1">
    <citation type="submission" date="2012-11" db="EMBL/GenBank/DDBJ databases">
        <title>Dependencies among metagenomic species, viruses, plasmids and units of genetic variation.</title>
        <authorList>
            <person name="Nielsen H.B."/>
            <person name="Almeida M."/>
            <person name="Juncker A.S."/>
            <person name="Rasmussen S."/>
            <person name="Li J."/>
            <person name="Sunagawa S."/>
            <person name="Plichta D."/>
            <person name="Gautier L."/>
            <person name="Le Chatelier E."/>
            <person name="Peletier E."/>
            <person name="Bonde I."/>
            <person name="Nielsen T."/>
            <person name="Manichanh C."/>
            <person name="Arumugam M."/>
            <person name="Batto J."/>
            <person name="Santos M.B.Q.D."/>
            <person name="Blom N."/>
            <person name="Borruel N."/>
            <person name="Burgdorf K.S."/>
            <person name="Boumezbeur F."/>
            <person name="Casellas F."/>
            <person name="Dore J."/>
            <person name="Guarner F."/>
            <person name="Hansen T."/>
            <person name="Hildebrand F."/>
            <person name="Kaas R.S."/>
            <person name="Kennedy S."/>
            <person name="Kristiansen K."/>
            <person name="Kultima J.R."/>
            <person name="Leonard P."/>
            <person name="Levenez F."/>
            <person name="Lund O."/>
            <person name="Moumen B."/>
            <person name="Le Paslier D."/>
            <person name="Pons N."/>
            <person name="Pedersen O."/>
            <person name="Prifti E."/>
            <person name="Qin J."/>
            <person name="Raes J."/>
            <person name="Tap J."/>
            <person name="Tims S."/>
            <person name="Ussery D.W."/>
            <person name="Yamada T."/>
            <person name="MetaHit consortium"/>
            <person name="Renault P."/>
            <person name="Sicheritz-Ponten T."/>
            <person name="Bork P."/>
            <person name="Wang J."/>
            <person name="Brunak S."/>
            <person name="Ehrlich S.D."/>
        </authorList>
    </citation>
    <scope>NUCLEOTIDE SEQUENCE [LARGE SCALE GENOMIC DNA]</scope>
</reference>
<comment type="caution">
    <text evidence="5">The sequence shown here is derived from an EMBL/GenBank/DDBJ whole genome shotgun (WGS) entry which is preliminary data.</text>
</comment>
<dbReference type="PANTHER" id="PTHR47233">
    <property type="entry name" value="CHEMOTAXIS PROTEIN CHEV"/>
    <property type="match status" value="1"/>
</dbReference>
<evidence type="ECO:0000313" key="5">
    <source>
        <dbReference type="EMBL" id="CDA39286.1"/>
    </source>
</evidence>
<evidence type="ECO:0000313" key="6">
    <source>
        <dbReference type="Proteomes" id="UP000018175"/>
    </source>
</evidence>
<dbReference type="GO" id="GO:0000160">
    <property type="term" value="P:phosphorelay signal transduction system"/>
    <property type="evidence" value="ECO:0007669"/>
    <property type="project" value="InterPro"/>
</dbReference>
<dbReference type="PANTHER" id="PTHR47233:SF3">
    <property type="entry name" value="CHEMOTAXIS PROTEIN CHEV"/>
    <property type="match status" value="1"/>
</dbReference>
<dbReference type="Proteomes" id="UP000018175">
    <property type="component" value="Unassembled WGS sequence"/>
</dbReference>
<comment type="caution">
    <text evidence="3">Lacks conserved residue(s) required for the propagation of feature annotation.</text>
</comment>
<feature type="domain" description="Response regulatory" evidence="4">
    <location>
        <begin position="1"/>
        <end position="62"/>
    </location>
</feature>
<dbReference type="SUPFAM" id="SSF52172">
    <property type="entry name" value="CheY-like"/>
    <property type="match status" value="1"/>
</dbReference>
<evidence type="ECO:0000256" key="1">
    <source>
        <dbReference type="ARBA" id="ARBA00018672"/>
    </source>
</evidence>
<evidence type="ECO:0000256" key="3">
    <source>
        <dbReference type="PROSITE-ProRule" id="PRU00169"/>
    </source>
</evidence>
<name>R5ZXM1_9FIRM</name>
<dbReference type="InterPro" id="IPR011006">
    <property type="entry name" value="CheY-like_superfamily"/>
</dbReference>
<evidence type="ECO:0000259" key="4">
    <source>
        <dbReference type="PROSITE" id="PS50110"/>
    </source>
</evidence>
<dbReference type="EMBL" id="CBBU010000049">
    <property type="protein sequence ID" value="CDA39286.1"/>
    <property type="molecule type" value="Genomic_DNA"/>
</dbReference>
<dbReference type="InterPro" id="IPR001789">
    <property type="entry name" value="Sig_transdc_resp-reg_receiver"/>
</dbReference>